<dbReference type="EMBL" id="QRWX01000002">
    <property type="protein sequence ID" value="RGT56454.1"/>
    <property type="molecule type" value="Genomic_DNA"/>
</dbReference>
<gene>
    <name evidence="2" type="ORF">DWX20_06535</name>
</gene>
<evidence type="ECO:0000313" key="2">
    <source>
        <dbReference type="EMBL" id="RGT56454.1"/>
    </source>
</evidence>
<feature type="coiled-coil region" evidence="1">
    <location>
        <begin position="24"/>
        <end position="101"/>
    </location>
</feature>
<name>A0A412PG77_9FIRM</name>
<dbReference type="RefSeq" id="WP_028078523.1">
    <property type="nucleotide sequence ID" value="NZ_AP028934.1"/>
</dbReference>
<dbReference type="Proteomes" id="UP000284731">
    <property type="component" value="Unassembled WGS sequence"/>
</dbReference>
<comment type="caution">
    <text evidence="2">The sequence shown here is derived from an EMBL/GenBank/DDBJ whole genome shotgun (WGS) entry which is preliminary data.</text>
</comment>
<dbReference type="GeneID" id="89619518"/>
<organism evidence="2 3">
    <name type="scientific">Solobacterium moorei</name>
    <dbReference type="NCBI Taxonomy" id="102148"/>
    <lineage>
        <taxon>Bacteria</taxon>
        <taxon>Bacillati</taxon>
        <taxon>Bacillota</taxon>
        <taxon>Erysipelotrichia</taxon>
        <taxon>Erysipelotrichales</taxon>
        <taxon>Erysipelotrichaceae</taxon>
        <taxon>Solobacterium</taxon>
    </lineage>
</organism>
<evidence type="ECO:0000313" key="3">
    <source>
        <dbReference type="Proteomes" id="UP000284731"/>
    </source>
</evidence>
<dbReference type="AlphaFoldDB" id="A0A412PG77"/>
<dbReference type="Pfam" id="PF05103">
    <property type="entry name" value="DivIVA"/>
    <property type="match status" value="1"/>
</dbReference>
<evidence type="ECO:0008006" key="4">
    <source>
        <dbReference type="Google" id="ProtNLM"/>
    </source>
</evidence>
<dbReference type="InterPro" id="IPR007793">
    <property type="entry name" value="DivIVA_fam"/>
</dbReference>
<protein>
    <recommendedName>
        <fullName evidence="4">Cell division protein DivIVA</fullName>
    </recommendedName>
</protein>
<sequence length="160" mass="18563">MTTRRPTFRIMKNGYDRFAVDDVMEQYAAQVAFLQRKLELYQEQMVETTEKLEELQTRYNEIERAVDVRKDAADSITRLSLQEANDVMAKAQNNADEIVKEALSVARSILLDLSQLYTEAGEVKSDLSQQLTDLQKSLDNFKLPKLPDMDWLEESDKELH</sequence>
<reference evidence="2 3" key="1">
    <citation type="submission" date="2018-08" db="EMBL/GenBank/DDBJ databases">
        <title>A genome reference for cultivated species of the human gut microbiota.</title>
        <authorList>
            <person name="Zou Y."/>
            <person name="Xue W."/>
            <person name="Luo G."/>
        </authorList>
    </citation>
    <scope>NUCLEOTIDE SEQUENCE [LARGE SCALE GENOMIC DNA]</scope>
    <source>
        <strain evidence="2 3">AF18-46</strain>
    </source>
</reference>
<accession>A0A412PG77</accession>
<keyword evidence="1" id="KW-0175">Coiled coil</keyword>
<proteinExistence type="predicted"/>
<evidence type="ECO:0000256" key="1">
    <source>
        <dbReference type="SAM" id="Coils"/>
    </source>
</evidence>